<comment type="caution">
    <text evidence="5">The sequence shown here is derived from an EMBL/GenBank/DDBJ whole genome shotgun (WGS) entry which is preliminary data.</text>
</comment>
<dbReference type="InterPro" id="IPR051158">
    <property type="entry name" value="Metallophosphoesterase_sf"/>
</dbReference>
<sequence length="288" mass="30167">MIPARRTMILILAALAVCAAALVALAWRQAHADAVVRRAAITLADWPAGAPPITLALASDVHVGGGAMSPARLTRLVDQIATERPDLVIFAGDFIDGHEASTARAAAPLLTRALRRLRPPLGTVAVLGNHDQDSDPSRVAAALRDAGAVVLENAAMRAGPLAIGGVADAYSRHDRLGDTLRQLRRQPGARLLVTHAPDIAPALPRDTPLLLAGHTHCGQIVLPLLGALWIPSRYGDRYRCGVIKEGTHTIVVGAGLGTSLLPLRLGAPPDIWLLTLRGASRPATNAGR</sequence>
<dbReference type="EC" id="3.1.-.-" evidence="5"/>
<dbReference type="SUPFAM" id="SSF56300">
    <property type="entry name" value="Metallo-dependent phosphatases"/>
    <property type="match status" value="1"/>
</dbReference>
<dbReference type="AlphaFoldDB" id="A0A245ZGL4"/>
<gene>
    <name evidence="5" type="ORF">SPDO_27210</name>
</gene>
<keyword evidence="2 5" id="KW-0378">Hydrolase</keyword>
<keyword evidence="3" id="KW-0732">Signal</keyword>
<name>A0A245ZGL4_9SPHN</name>
<organism evidence="5 6">
    <name type="scientific">Sphingomonas dokdonensis</name>
    <dbReference type="NCBI Taxonomy" id="344880"/>
    <lineage>
        <taxon>Bacteria</taxon>
        <taxon>Pseudomonadati</taxon>
        <taxon>Pseudomonadota</taxon>
        <taxon>Alphaproteobacteria</taxon>
        <taxon>Sphingomonadales</taxon>
        <taxon>Sphingomonadaceae</taxon>
        <taxon>Sphingomonas</taxon>
    </lineage>
</organism>
<dbReference type="EMBL" id="NBBI01000005">
    <property type="protein sequence ID" value="OWK28885.1"/>
    <property type="molecule type" value="Genomic_DNA"/>
</dbReference>
<dbReference type="Proteomes" id="UP000197290">
    <property type="component" value="Unassembled WGS sequence"/>
</dbReference>
<proteinExistence type="predicted"/>
<evidence type="ECO:0000259" key="4">
    <source>
        <dbReference type="Pfam" id="PF00149"/>
    </source>
</evidence>
<dbReference type="GO" id="GO:0016020">
    <property type="term" value="C:membrane"/>
    <property type="evidence" value="ECO:0007669"/>
    <property type="project" value="GOC"/>
</dbReference>
<evidence type="ECO:0000256" key="1">
    <source>
        <dbReference type="ARBA" id="ARBA00022723"/>
    </source>
</evidence>
<keyword evidence="1" id="KW-0479">Metal-binding</keyword>
<keyword evidence="6" id="KW-1185">Reference proteome</keyword>
<evidence type="ECO:0000313" key="5">
    <source>
        <dbReference type="EMBL" id="OWK28885.1"/>
    </source>
</evidence>
<feature type="chain" id="PRO_5011992454" evidence="3">
    <location>
        <begin position="33"/>
        <end position="288"/>
    </location>
</feature>
<reference evidence="5 6" key="1">
    <citation type="submission" date="2017-03" db="EMBL/GenBank/DDBJ databases">
        <title>Genome sequence of Sphingomonas dokdonensis DSM 21029.</title>
        <authorList>
            <person name="Poehlein A."/>
            <person name="Wuebbeler J.H."/>
            <person name="Steinbuechel A."/>
            <person name="Daniel R."/>
        </authorList>
    </citation>
    <scope>NUCLEOTIDE SEQUENCE [LARGE SCALE GENOMIC DNA]</scope>
    <source>
        <strain evidence="5 6">DSM 21029</strain>
    </source>
</reference>
<dbReference type="PANTHER" id="PTHR31302:SF31">
    <property type="entry name" value="PHOSPHODIESTERASE YAEI"/>
    <property type="match status" value="1"/>
</dbReference>
<accession>A0A245ZGL4</accession>
<dbReference type="InterPro" id="IPR004843">
    <property type="entry name" value="Calcineurin-like_PHP"/>
</dbReference>
<dbReference type="GO" id="GO:0008758">
    <property type="term" value="F:UDP-2,3-diacylglucosamine hydrolase activity"/>
    <property type="evidence" value="ECO:0007669"/>
    <property type="project" value="TreeGrafter"/>
</dbReference>
<dbReference type="GO" id="GO:0009245">
    <property type="term" value="P:lipid A biosynthetic process"/>
    <property type="evidence" value="ECO:0007669"/>
    <property type="project" value="TreeGrafter"/>
</dbReference>
<evidence type="ECO:0000313" key="6">
    <source>
        <dbReference type="Proteomes" id="UP000197290"/>
    </source>
</evidence>
<evidence type="ECO:0000256" key="3">
    <source>
        <dbReference type="SAM" id="SignalP"/>
    </source>
</evidence>
<dbReference type="InterPro" id="IPR029052">
    <property type="entry name" value="Metallo-depent_PP-like"/>
</dbReference>
<feature type="domain" description="Calcineurin-like phosphoesterase" evidence="4">
    <location>
        <begin position="54"/>
        <end position="217"/>
    </location>
</feature>
<dbReference type="RefSeq" id="WP_211280087.1">
    <property type="nucleotide sequence ID" value="NZ_NBBI01000005.1"/>
</dbReference>
<dbReference type="Gene3D" id="3.60.21.10">
    <property type="match status" value="1"/>
</dbReference>
<feature type="signal peptide" evidence="3">
    <location>
        <begin position="1"/>
        <end position="32"/>
    </location>
</feature>
<dbReference type="GO" id="GO:0046872">
    <property type="term" value="F:metal ion binding"/>
    <property type="evidence" value="ECO:0007669"/>
    <property type="project" value="UniProtKB-KW"/>
</dbReference>
<dbReference type="PANTHER" id="PTHR31302">
    <property type="entry name" value="TRANSMEMBRANE PROTEIN WITH METALLOPHOSPHOESTERASE DOMAIN-RELATED"/>
    <property type="match status" value="1"/>
</dbReference>
<protein>
    <submittedName>
        <fullName evidence="5">Putative metallophosphoesterase</fullName>
        <ecNumber evidence="5">3.1.-.-</ecNumber>
    </submittedName>
</protein>
<evidence type="ECO:0000256" key="2">
    <source>
        <dbReference type="ARBA" id="ARBA00022801"/>
    </source>
</evidence>
<dbReference type="Pfam" id="PF00149">
    <property type="entry name" value="Metallophos"/>
    <property type="match status" value="1"/>
</dbReference>